<keyword evidence="2" id="KW-1185">Reference proteome</keyword>
<organism evidence="1 2">
    <name type="scientific">Streptomyces laculatispora</name>
    <dbReference type="NCBI Taxonomy" id="887464"/>
    <lineage>
        <taxon>Bacteria</taxon>
        <taxon>Bacillati</taxon>
        <taxon>Actinomycetota</taxon>
        <taxon>Actinomycetes</taxon>
        <taxon>Kitasatosporales</taxon>
        <taxon>Streptomycetaceae</taxon>
        <taxon>Streptomyces</taxon>
    </lineage>
</organism>
<evidence type="ECO:0008006" key="3">
    <source>
        <dbReference type="Google" id="ProtNLM"/>
    </source>
</evidence>
<proteinExistence type="predicted"/>
<dbReference type="RefSeq" id="WP_306090532.1">
    <property type="nucleotide sequence ID" value="NZ_CP120992.1"/>
</dbReference>
<gene>
    <name evidence="1" type="ORF">P8A22_25005</name>
</gene>
<dbReference type="Proteomes" id="UP001229952">
    <property type="component" value="Chromosome"/>
</dbReference>
<accession>A0ABY9I7Q6</accession>
<dbReference type="EMBL" id="CP120992">
    <property type="protein sequence ID" value="WLQ42906.1"/>
    <property type="molecule type" value="Genomic_DNA"/>
</dbReference>
<name>A0ABY9I7Q6_9ACTN</name>
<reference evidence="1 2" key="1">
    <citation type="submission" date="2023-03" db="EMBL/GenBank/DDBJ databases">
        <title>Isolation and description of six Streptomyces strains from soil environments, able to metabolize different microbial glucans.</title>
        <authorList>
            <person name="Widen T."/>
            <person name="Larsbrink J."/>
        </authorList>
    </citation>
    <scope>NUCLEOTIDE SEQUENCE [LARGE SCALE GENOMIC DNA]</scope>
    <source>
        <strain evidence="1 2">Mut2</strain>
    </source>
</reference>
<sequence length="241" mass="25649">MAAVGHVRESYWEGCSPGRIEFVRSFRQLLGTMPNPKQSARALRLNVPLSSLSCYWSGRRVPGVNRLRAMHEALSGSIAPERASVSLAELELLRSSAVRRCRDVAAASNVSRGPISAPVLSPGAAVGTLAAPLRPVDRRDAMNGAAIQMLDALVAAHAAGDRRTVLGIAWSTSKAMSMDEICTTVCELHARGHADLVEAVLMGGRERSQEDAIRISLALIARGLTMYAELVMSVALPPEGG</sequence>
<evidence type="ECO:0000313" key="2">
    <source>
        <dbReference type="Proteomes" id="UP001229952"/>
    </source>
</evidence>
<protein>
    <recommendedName>
        <fullName evidence="3">XRE family transcriptional regulator</fullName>
    </recommendedName>
</protein>
<evidence type="ECO:0000313" key="1">
    <source>
        <dbReference type="EMBL" id="WLQ42906.1"/>
    </source>
</evidence>